<dbReference type="PANTHER" id="PTHR46685">
    <property type="entry name" value="28S RIBOSOMAL PROTEIN S15, MITOCHONDRIAL"/>
    <property type="match status" value="1"/>
</dbReference>
<dbReference type="Gene3D" id="1.10.287.10">
    <property type="entry name" value="S15/NS1, RNA-binding"/>
    <property type="match status" value="1"/>
</dbReference>
<comment type="similarity">
    <text evidence="2">Belongs to the universal ribosomal protein uS15 family.</text>
</comment>
<keyword evidence="6" id="KW-0687">Ribonucleoprotein</keyword>
<protein>
    <recommendedName>
        <fullName evidence="7">Small ribosomal subunit protein uS15m</fullName>
    </recommendedName>
    <alternativeName>
        <fullName evidence="8">28S ribosomal protein S15, mitochondrial</fullName>
    </alternativeName>
</protein>
<name>A0ABD2HYP6_9BILA</name>
<keyword evidence="5" id="KW-0496">Mitochondrion</keyword>
<dbReference type="InterPro" id="IPR009068">
    <property type="entry name" value="uS15_NS1_RNA-bd_sf"/>
</dbReference>
<comment type="subcellular location">
    <subcellularLocation>
        <location evidence="1">Mitochondrion</location>
    </subcellularLocation>
</comment>
<dbReference type="GO" id="GO:0005739">
    <property type="term" value="C:mitochondrion"/>
    <property type="evidence" value="ECO:0007669"/>
    <property type="project" value="UniProtKB-SubCell"/>
</dbReference>
<evidence type="ECO:0000313" key="10">
    <source>
        <dbReference type="EMBL" id="KAL3070652.1"/>
    </source>
</evidence>
<dbReference type="InterPro" id="IPR052137">
    <property type="entry name" value="uS15_ribosomal"/>
</dbReference>
<evidence type="ECO:0000256" key="4">
    <source>
        <dbReference type="ARBA" id="ARBA00022980"/>
    </source>
</evidence>
<evidence type="ECO:0000256" key="8">
    <source>
        <dbReference type="ARBA" id="ARBA00035528"/>
    </source>
</evidence>
<dbReference type="GO" id="GO:1990904">
    <property type="term" value="C:ribonucleoprotein complex"/>
    <property type="evidence" value="ECO:0007669"/>
    <property type="project" value="UniProtKB-KW"/>
</dbReference>
<dbReference type="PANTHER" id="PTHR46685:SF1">
    <property type="entry name" value="SMALL RIBOSOMAL SUBUNIT PROTEIN US15M"/>
    <property type="match status" value="1"/>
</dbReference>
<proteinExistence type="inferred from homology"/>
<sequence>MLKCLIVKTTHSGLKRFFHGTAPAAHLAYRPFYNKHKKVTDPARQDLAYFEKEADKLELNDYYIDALKSLWEEKIGSERELMYKAQDFLIGNTTDFGLPSLDMSQPRLEYRGLKVLAEASESVQRIFSLDHGERSDFTTACKKEMTDRVRYNQLDEHSLPAKIAWATATIRHWTALYEDLMQRRAPQRPWYKMRKRPKWLSAKLHNLIYGRRKMLRLLREQSEEEFEKVIRTLNIAYHVEKPQDKIMTRKLWSEAQLRRRVDEAKQKQLDDLHAKFKEGREERVAQMDAELASLEEEERRISDELKALDVFEGKTVDGHVEGKYAPNLIGELKEVEENLSLFYREPRKAEAVM</sequence>
<dbReference type="Proteomes" id="UP001620626">
    <property type="component" value="Unassembled WGS sequence"/>
</dbReference>
<organism evidence="10 11">
    <name type="scientific">Heterodera trifolii</name>
    <dbReference type="NCBI Taxonomy" id="157864"/>
    <lineage>
        <taxon>Eukaryota</taxon>
        <taxon>Metazoa</taxon>
        <taxon>Ecdysozoa</taxon>
        <taxon>Nematoda</taxon>
        <taxon>Chromadorea</taxon>
        <taxon>Rhabditida</taxon>
        <taxon>Tylenchina</taxon>
        <taxon>Tylenchomorpha</taxon>
        <taxon>Tylenchoidea</taxon>
        <taxon>Heteroderidae</taxon>
        <taxon>Heteroderinae</taxon>
        <taxon>Heterodera</taxon>
    </lineage>
</organism>
<dbReference type="EMBL" id="JBICBT010001381">
    <property type="protein sequence ID" value="KAL3070652.1"/>
    <property type="molecule type" value="Genomic_DNA"/>
</dbReference>
<evidence type="ECO:0000256" key="9">
    <source>
        <dbReference type="SAM" id="Coils"/>
    </source>
</evidence>
<accession>A0ABD2HYP6</accession>
<feature type="coiled-coil region" evidence="9">
    <location>
        <begin position="277"/>
        <end position="314"/>
    </location>
</feature>
<keyword evidence="3" id="KW-0809">Transit peptide</keyword>
<keyword evidence="4" id="KW-0689">Ribosomal protein</keyword>
<evidence type="ECO:0000256" key="6">
    <source>
        <dbReference type="ARBA" id="ARBA00023274"/>
    </source>
</evidence>
<dbReference type="SUPFAM" id="SSF47060">
    <property type="entry name" value="S15/NS1 RNA-binding domain"/>
    <property type="match status" value="1"/>
</dbReference>
<gene>
    <name evidence="10" type="ORF">niasHT_032442</name>
</gene>
<dbReference type="GO" id="GO:0005840">
    <property type="term" value="C:ribosome"/>
    <property type="evidence" value="ECO:0007669"/>
    <property type="project" value="UniProtKB-KW"/>
</dbReference>
<dbReference type="AlphaFoldDB" id="A0ABD2HYP6"/>
<evidence type="ECO:0000256" key="3">
    <source>
        <dbReference type="ARBA" id="ARBA00022946"/>
    </source>
</evidence>
<evidence type="ECO:0000256" key="1">
    <source>
        <dbReference type="ARBA" id="ARBA00004173"/>
    </source>
</evidence>
<reference evidence="10 11" key="1">
    <citation type="submission" date="2024-10" db="EMBL/GenBank/DDBJ databases">
        <authorList>
            <person name="Kim D."/>
        </authorList>
    </citation>
    <scope>NUCLEOTIDE SEQUENCE [LARGE SCALE GENOMIC DNA]</scope>
    <source>
        <strain evidence="10">BH-2024</strain>
    </source>
</reference>
<evidence type="ECO:0000256" key="5">
    <source>
        <dbReference type="ARBA" id="ARBA00023128"/>
    </source>
</evidence>
<keyword evidence="11" id="KW-1185">Reference proteome</keyword>
<keyword evidence="9" id="KW-0175">Coiled coil</keyword>
<evidence type="ECO:0000256" key="2">
    <source>
        <dbReference type="ARBA" id="ARBA00008434"/>
    </source>
</evidence>
<evidence type="ECO:0000256" key="7">
    <source>
        <dbReference type="ARBA" id="ARBA00035249"/>
    </source>
</evidence>
<evidence type="ECO:0000313" key="11">
    <source>
        <dbReference type="Proteomes" id="UP001620626"/>
    </source>
</evidence>
<comment type="caution">
    <text evidence="10">The sequence shown here is derived from an EMBL/GenBank/DDBJ whole genome shotgun (WGS) entry which is preliminary data.</text>
</comment>